<protein>
    <submittedName>
        <fullName evidence="13">TonB-dependent receptor plug domain-containing protein</fullName>
    </submittedName>
</protein>
<keyword evidence="5" id="KW-0812">Transmembrane</keyword>
<dbReference type="PANTHER" id="PTHR32552">
    <property type="entry name" value="FERRICHROME IRON RECEPTOR-RELATED"/>
    <property type="match status" value="1"/>
</dbReference>
<evidence type="ECO:0000256" key="4">
    <source>
        <dbReference type="ARBA" id="ARBA00022496"/>
    </source>
</evidence>
<evidence type="ECO:0000256" key="10">
    <source>
        <dbReference type="ARBA" id="ARBA00023237"/>
    </source>
</evidence>
<dbReference type="Gene3D" id="2.170.130.10">
    <property type="entry name" value="TonB-dependent receptor, plug domain"/>
    <property type="match status" value="1"/>
</dbReference>
<dbReference type="InterPro" id="IPR039426">
    <property type="entry name" value="TonB-dep_rcpt-like"/>
</dbReference>
<dbReference type="GO" id="GO:0009279">
    <property type="term" value="C:cell outer membrane"/>
    <property type="evidence" value="ECO:0007669"/>
    <property type="project" value="UniProtKB-SubCell"/>
</dbReference>
<reference evidence="13" key="1">
    <citation type="submission" date="2021-01" db="EMBL/GenBank/DDBJ databases">
        <title>Modified the classification status of verrucomicrobia.</title>
        <authorList>
            <person name="Feng X."/>
        </authorList>
    </citation>
    <scope>NUCLEOTIDE SEQUENCE</scope>
    <source>
        <strain evidence="13">KCTC 13126</strain>
    </source>
</reference>
<gene>
    <name evidence="13" type="ORF">JIN87_06175</name>
</gene>
<dbReference type="Gene3D" id="2.40.170.20">
    <property type="entry name" value="TonB-dependent receptor, beta-barrel domain"/>
    <property type="match status" value="2"/>
</dbReference>
<organism evidence="13 14">
    <name type="scientific">Pelagicoccus mobilis</name>
    <dbReference type="NCBI Taxonomy" id="415221"/>
    <lineage>
        <taxon>Bacteria</taxon>
        <taxon>Pseudomonadati</taxon>
        <taxon>Verrucomicrobiota</taxon>
        <taxon>Opitutia</taxon>
        <taxon>Puniceicoccales</taxon>
        <taxon>Pelagicoccaceae</taxon>
        <taxon>Pelagicoccus</taxon>
    </lineage>
</organism>
<evidence type="ECO:0000256" key="6">
    <source>
        <dbReference type="ARBA" id="ARBA00023004"/>
    </source>
</evidence>
<dbReference type="InterPro" id="IPR037066">
    <property type="entry name" value="Plug_dom_sf"/>
</dbReference>
<comment type="subcellular location">
    <subcellularLocation>
        <location evidence="1">Cell outer membrane</location>
        <topology evidence="1">Multi-pass membrane protein</topology>
    </subcellularLocation>
</comment>
<feature type="signal peptide" evidence="11">
    <location>
        <begin position="1"/>
        <end position="23"/>
    </location>
</feature>
<evidence type="ECO:0000256" key="8">
    <source>
        <dbReference type="ARBA" id="ARBA00023077"/>
    </source>
</evidence>
<proteinExistence type="predicted"/>
<evidence type="ECO:0000256" key="2">
    <source>
        <dbReference type="ARBA" id="ARBA00022448"/>
    </source>
</evidence>
<keyword evidence="10" id="KW-0998">Cell outer membrane</keyword>
<feature type="domain" description="TonB-dependent receptor plug" evidence="12">
    <location>
        <begin position="67"/>
        <end position="182"/>
    </location>
</feature>
<dbReference type="Pfam" id="PF07715">
    <property type="entry name" value="Plug"/>
    <property type="match status" value="1"/>
</dbReference>
<dbReference type="SUPFAM" id="SSF56935">
    <property type="entry name" value="Porins"/>
    <property type="match status" value="1"/>
</dbReference>
<keyword evidence="3" id="KW-1134">Transmembrane beta strand</keyword>
<keyword evidence="14" id="KW-1185">Reference proteome</keyword>
<dbReference type="GO" id="GO:0006826">
    <property type="term" value="P:iron ion transport"/>
    <property type="evidence" value="ECO:0007669"/>
    <property type="project" value="UniProtKB-KW"/>
</dbReference>
<dbReference type="InterPro" id="IPR012910">
    <property type="entry name" value="Plug_dom"/>
</dbReference>
<keyword evidence="11" id="KW-0732">Signal</keyword>
<evidence type="ECO:0000256" key="3">
    <source>
        <dbReference type="ARBA" id="ARBA00022452"/>
    </source>
</evidence>
<sequence length="1316" mass="147531">MNKIPTRSLVALSLAATSPWAYMSAQSNELAEDDEIFELSPFTVTSEGDDGYRATSTTAGSRLNTQLKDVAASVTVLTDAFMDDLGADDLDTALSMVAGVETDLTTETQAVSSPGGGGYIGGDFDDPNARESSVRVRGLGRATQSANYLKVRGPMDRYNMERTEFLRGPNSLLFGLGLPGGVVNYTTKKAHLSREINKVDFSVDNFGSRRVQVDFNRALIEDKLAVRFAGAVSDQRYMSESAENLDRKAYVTFKYKPFEKTTIDAYFETTSATGRKPNYRLPQDNVSHWLDAWNNAGDQLAALQASDPDTYGSMSLDEFRERNFIHDASWPYDSNGKPVATGDYVYDERLKTNPDGTPQEFNGQWIRHMDGRDRAFTGYYSGDASYSGGDWLVPWSPAGEGYTSMYGTITPTGGQPTNGSGGKVQPRSRLRFARSGNPYENRDGSSFADPQVMDEGIFPFMDEELSTLPGNYRDVKSKKLGFNFEQKVNEDLYLSFAYLKEEYNQDQNFGPLAQTQAISLDVNRYLPGAIQNPGLFYGAPYIKDLKNADGTTSALTGGGTIRPTLEQAVIQAQEVIDHINAGGTLRQVKAKADKTPDELAEIVANNMLFLEQVANREENPNFLRPFFHGRHISGHEDFESEAGLIQANYDLDFTEKSDRLGFLGKHRLTGFASKSEETRLYWRASDVAVYNEDLAKTGPNEQHSANRWYWPIFYIGDAVAPGDTSLNITGLPSTTRPHLNNPVGHHYFSNKNTHRGEWLTSEDGLDIRPGIINKTLTFTGLEQSGYGGSLQSFFWNNRIVTTLGWREDEVKSITYLRPEDPTPKWDYEHDGDERSDWDTSLINEQSTVENTKDLTTTSVVFHATPWLRAFYNESENFDLTSPSVDGFGRSIPNQGGETTEYGIGMTLFENRLDLKLNHFETAQVNERMGHLVWDRLKGYERQVLGLLTTLDKKFMNGDPTEFNIEDWERVSGIDDAGNLLVERNGYRIPELDDDGNQIIDPDSGIPQWTHDEEDMQWFQATNVNTTRDSVSEGWEFSANWNPNRNFRLAGNVSKLENAIDNVHSQTLEYVSKRAPYWNQFFDKGYHTNGHNDASKYYVRPEDADEITPENGLQVWEGEISDLPYNSYIVDNENGIPQPSSLISAKFYSAFGRDVMTALQQQGISNHGISEYNARLTANYSFHDGFMKGFSFGTNLRWESGKALGYNVIEVPDSDLPADFPVTDSNGNGQNDPDEYLVVRKDTDNPIEGDSHVTGGIMVNYRGKLSGDKIDWRIQLNVDNLFRQGDDFRITRVNADGSYVYGLNRPTTYKLTNSFSF</sequence>
<evidence type="ECO:0000313" key="13">
    <source>
        <dbReference type="EMBL" id="MBK1876448.1"/>
    </source>
</evidence>
<evidence type="ECO:0000259" key="12">
    <source>
        <dbReference type="Pfam" id="PF07715"/>
    </source>
</evidence>
<keyword evidence="6" id="KW-0408">Iron</keyword>
<keyword evidence="13" id="KW-0675">Receptor</keyword>
<evidence type="ECO:0000256" key="11">
    <source>
        <dbReference type="SAM" id="SignalP"/>
    </source>
</evidence>
<evidence type="ECO:0000256" key="1">
    <source>
        <dbReference type="ARBA" id="ARBA00004571"/>
    </source>
</evidence>
<dbReference type="PANTHER" id="PTHR32552:SF81">
    <property type="entry name" value="TONB-DEPENDENT OUTER MEMBRANE RECEPTOR"/>
    <property type="match status" value="1"/>
</dbReference>
<dbReference type="RefSeq" id="WP_200354665.1">
    <property type="nucleotide sequence ID" value="NZ_JAENIL010000009.1"/>
</dbReference>
<keyword evidence="9" id="KW-0472">Membrane</keyword>
<evidence type="ECO:0000256" key="9">
    <source>
        <dbReference type="ARBA" id="ARBA00023136"/>
    </source>
</evidence>
<name>A0A934RU31_9BACT</name>
<keyword evidence="7" id="KW-0406">Ion transport</keyword>
<evidence type="ECO:0000313" key="14">
    <source>
        <dbReference type="Proteomes" id="UP000617628"/>
    </source>
</evidence>
<dbReference type="EMBL" id="JAENIL010000009">
    <property type="protein sequence ID" value="MBK1876448.1"/>
    <property type="molecule type" value="Genomic_DNA"/>
</dbReference>
<accession>A0A934RU31</accession>
<evidence type="ECO:0000256" key="7">
    <source>
        <dbReference type="ARBA" id="ARBA00023065"/>
    </source>
</evidence>
<comment type="caution">
    <text evidence="13">The sequence shown here is derived from an EMBL/GenBank/DDBJ whole genome shotgun (WGS) entry which is preliminary data.</text>
</comment>
<keyword evidence="8" id="KW-0798">TonB box</keyword>
<keyword evidence="2" id="KW-0813">Transport</keyword>
<dbReference type="Proteomes" id="UP000617628">
    <property type="component" value="Unassembled WGS sequence"/>
</dbReference>
<keyword evidence="4" id="KW-0410">Iron transport</keyword>
<feature type="chain" id="PRO_5037573694" evidence="11">
    <location>
        <begin position="24"/>
        <end position="1316"/>
    </location>
</feature>
<dbReference type="InterPro" id="IPR036942">
    <property type="entry name" value="Beta-barrel_TonB_sf"/>
</dbReference>
<evidence type="ECO:0000256" key="5">
    <source>
        <dbReference type="ARBA" id="ARBA00022692"/>
    </source>
</evidence>